<dbReference type="InterPro" id="IPR051317">
    <property type="entry name" value="Gfo/Idh/MocA_oxidoreduct"/>
</dbReference>
<evidence type="ECO:0000259" key="5">
    <source>
        <dbReference type="Pfam" id="PF22725"/>
    </source>
</evidence>
<dbReference type="Pfam" id="PF01408">
    <property type="entry name" value="GFO_IDH_MocA"/>
    <property type="match status" value="1"/>
</dbReference>
<organism evidence="6 7">
    <name type="scientific">Eiseniibacteriota bacterium</name>
    <dbReference type="NCBI Taxonomy" id="2212470"/>
    <lineage>
        <taxon>Bacteria</taxon>
        <taxon>Candidatus Eiseniibacteriota</taxon>
    </lineage>
</organism>
<feature type="domain" description="GFO/IDH/MocA-like oxidoreductase" evidence="5">
    <location>
        <begin position="154"/>
        <end position="279"/>
    </location>
</feature>
<dbReference type="Proteomes" id="UP000316852">
    <property type="component" value="Unassembled WGS sequence"/>
</dbReference>
<dbReference type="SUPFAM" id="SSF55347">
    <property type="entry name" value="Glyceraldehyde-3-phosphate dehydrogenase-like, C-terminal domain"/>
    <property type="match status" value="1"/>
</dbReference>
<evidence type="ECO:0000313" key="7">
    <source>
        <dbReference type="Proteomes" id="UP000316852"/>
    </source>
</evidence>
<dbReference type="AlphaFoldDB" id="A0A538T6V1"/>
<feature type="compositionally biased region" description="Pro residues" evidence="3">
    <location>
        <begin position="13"/>
        <end position="25"/>
    </location>
</feature>
<dbReference type="PANTHER" id="PTHR43708">
    <property type="entry name" value="CONSERVED EXPRESSED OXIDOREDUCTASE (EUROFUNG)"/>
    <property type="match status" value="1"/>
</dbReference>
<evidence type="ECO:0000313" key="6">
    <source>
        <dbReference type="EMBL" id="TMQ59366.1"/>
    </source>
</evidence>
<sequence length="361" mass="40142">MRGTRGTCSRPSVPMPLSPSPNPDRPPLRGVIVGGGAVATRGHIPAYFSAHLARRFQILGVVDPAPGVAPGHGIPVLDRLDRIRDLGPVDFLDVCTPTALHLRLTLWGLEHGFHVLCEKPVALNRNEAEQIAVAAKRAGRVVLPCHQYRYNPAWLKIREWLKAGRIGRWHLGEFIVRRTAADAGAGGAADTPWRGRREKSRGGILLDHGTHLIYLVLDLAGLPQETRCWTGRLRREPYEVEDTAHVLLRYPDRAVTFFLTWADQTRATSIRFTGERGLIEWTEGVLCLDCDTAHERLDLARELAKSAYPSWFARLFRRFAAAIERHELTVGLREIHEVGAVLEESYASAARESDVLAQAAP</sequence>
<keyword evidence="2" id="KW-0560">Oxidoreductase</keyword>
<feature type="region of interest" description="Disordered" evidence="3">
    <location>
        <begin position="1"/>
        <end position="28"/>
    </location>
</feature>
<dbReference type="Gene3D" id="3.40.50.720">
    <property type="entry name" value="NAD(P)-binding Rossmann-like Domain"/>
    <property type="match status" value="1"/>
</dbReference>
<protein>
    <submittedName>
        <fullName evidence="6">Gfo/Idh/MocA family oxidoreductase</fullName>
    </submittedName>
</protein>
<dbReference type="EMBL" id="VBOW01000022">
    <property type="protein sequence ID" value="TMQ59366.1"/>
    <property type="molecule type" value="Genomic_DNA"/>
</dbReference>
<proteinExistence type="inferred from homology"/>
<dbReference type="Pfam" id="PF22725">
    <property type="entry name" value="GFO_IDH_MocA_C3"/>
    <property type="match status" value="1"/>
</dbReference>
<dbReference type="InterPro" id="IPR036291">
    <property type="entry name" value="NAD(P)-bd_dom_sf"/>
</dbReference>
<evidence type="ECO:0000259" key="4">
    <source>
        <dbReference type="Pfam" id="PF01408"/>
    </source>
</evidence>
<dbReference type="Gene3D" id="3.30.360.10">
    <property type="entry name" value="Dihydrodipicolinate Reductase, domain 2"/>
    <property type="match status" value="1"/>
</dbReference>
<gene>
    <name evidence="6" type="ORF">E6K76_04670</name>
</gene>
<evidence type="ECO:0000256" key="1">
    <source>
        <dbReference type="ARBA" id="ARBA00010928"/>
    </source>
</evidence>
<evidence type="ECO:0000256" key="2">
    <source>
        <dbReference type="ARBA" id="ARBA00023002"/>
    </source>
</evidence>
<comment type="caution">
    <text evidence="6">The sequence shown here is derived from an EMBL/GenBank/DDBJ whole genome shotgun (WGS) entry which is preliminary data.</text>
</comment>
<dbReference type="GO" id="GO:0016491">
    <property type="term" value="F:oxidoreductase activity"/>
    <property type="evidence" value="ECO:0007669"/>
    <property type="project" value="UniProtKB-KW"/>
</dbReference>
<dbReference type="GO" id="GO:0000166">
    <property type="term" value="F:nucleotide binding"/>
    <property type="evidence" value="ECO:0007669"/>
    <property type="project" value="InterPro"/>
</dbReference>
<dbReference type="SUPFAM" id="SSF51735">
    <property type="entry name" value="NAD(P)-binding Rossmann-fold domains"/>
    <property type="match status" value="1"/>
</dbReference>
<evidence type="ECO:0000256" key="3">
    <source>
        <dbReference type="SAM" id="MobiDB-lite"/>
    </source>
</evidence>
<dbReference type="InterPro" id="IPR000683">
    <property type="entry name" value="Gfo/Idh/MocA-like_OxRdtase_N"/>
</dbReference>
<comment type="similarity">
    <text evidence="1">Belongs to the Gfo/Idh/MocA family.</text>
</comment>
<dbReference type="InterPro" id="IPR055170">
    <property type="entry name" value="GFO_IDH_MocA-like_dom"/>
</dbReference>
<feature type="domain" description="Gfo/Idh/MocA-like oxidoreductase N-terminal" evidence="4">
    <location>
        <begin position="29"/>
        <end position="143"/>
    </location>
</feature>
<name>A0A538T6V1_UNCEI</name>
<accession>A0A538T6V1</accession>
<dbReference type="PANTHER" id="PTHR43708:SF5">
    <property type="entry name" value="CONSERVED EXPRESSED OXIDOREDUCTASE (EUROFUNG)-RELATED"/>
    <property type="match status" value="1"/>
</dbReference>
<reference evidence="6 7" key="1">
    <citation type="journal article" date="2019" name="Nat. Microbiol.">
        <title>Mediterranean grassland soil C-N compound turnover is dependent on rainfall and depth, and is mediated by genomically divergent microorganisms.</title>
        <authorList>
            <person name="Diamond S."/>
            <person name="Andeer P.F."/>
            <person name="Li Z."/>
            <person name="Crits-Christoph A."/>
            <person name="Burstein D."/>
            <person name="Anantharaman K."/>
            <person name="Lane K.R."/>
            <person name="Thomas B.C."/>
            <person name="Pan C."/>
            <person name="Northen T.R."/>
            <person name="Banfield J.F."/>
        </authorList>
    </citation>
    <scope>NUCLEOTIDE SEQUENCE [LARGE SCALE GENOMIC DNA]</scope>
    <source>
        <strain evidence="6">WS_6</strain>
    </source>
</reference>